<evidence type="ECO:0000256" key="5">
    <source>
        <dbReference type="SAM" id="Phobius"/>
    </source>
</evidence>
<organism evidence="7 8">
    <name type="scientific">Steinernema hermaphroditum</name>
    <dbReference type="NCBI Taxonomy" id="289476"/>
    <lineage>
        <taxon>Eukaryota</taxon>
        <taxon>Metazoa</taxon>
        <taxon>Ecdysozoa</taxon>
        <taxon>Nematoda</taxon>
        <taxon>Chromadorea</taxon>
        <taxon>Rhabditida</taxon>
        <taxon>Tylenchina</taxon>
        <taxon>Panagrolaimomorpha</taxon>
        <taxon>Strongyloidoidea</taxon>
        <taxon>Steinernematidae</taxon>
        <taxon>Steinernema</taxon>
    </lineage>
</organism>
<gene>
    <name evidence="7" type="ORF">QR680_015667</name>
</gene>
<keyword evidence="3 5" id="KW-1133">Transmembrane helix</keyword>
<feature type="transmembrane region" description="Helical" evidence="5">
    <location>
        <begin position="374"/>
        <end position="396"/>
    </location>
</feature>
<feature type="transmembrane region" description="Helical" evidence="5">
    <location>
        <begin position="164"/>
        <end position="186"/>
    </location>
</feature>
<feature type="transmembrane region" description="Helical" evidence="5">
    <location>
        <begin position="463"/>
        <end position="486"/>
    </location>
</feature>
<dbReference type="GO" id="GO:0004930">
    <property type="term" value="F:G protein-coupled receptor activity"/>
    <property type="evidence" value="ECO:0007669"/>
    <property type="project" value="InterPro"/>
</dbReference>
<name>A0AA39H8V7_9BILA</name>
<feature type="transmembrane region" description="Helical" evidence="5">
    <location>
        <begin position="338"/>
        <end position="354"/>
    </location>
</feature>
<feature type="transmembrane region" description="Helical" evidence="5">
    <location>
        <begin position="117"/>
        <end position="137"/>
    </location>
</feature>
<dbReference type="InterPro" id="IPR000276">
    <property type="entry name" value="GPCR_Rhodpsn"/>
</dbReference>
<dbReference type="InterPro" id="IPR017452">
    <property type="entry name" value="GPCR_Rhodpsn_7TM"/>
</dbReference>
<evidence type="ECO:0000256" key="1">
    <source>
        <dbReference type="ARBA" id="ARBA00004370"/>
    </source>
</evidence>
<dbReference type="Gene3D" id="1.20.1070.10">
    <property type="entry name" value="Rhodopsin 7-helix transmembrane proteins"/>
    <property type="match status" value="2"/>
</dbReference>
<proteinExistence type="predicted"/>
<sequence length="604" mass="67876">MSSFQVTSLLIYIIGAFGAFGNINILIAIWRMKPRLKSSVLVGLLASGDLFCIVSEWQNATRMITGVQSYRFECFWAISPYLFMIKMQTTIMCAMAFDRLFAFTFPLKYAKIRVTNYVIACCIPGIVSGTFFIAYGASNLTHKPIPACNPPLAYGDHVGSVWNIWSVAINILTFVFSVTALIAMILKGRKIRNVTGYEMKVFQNQKRLSKSCAVMLVVFLSTICVTHVMIQSTRMFQFSEEVAASIETNAVLPAMISYSQPYYVYFWCSKLYRDAFKQQLAAVLFIRSPLKSSNLVVSSMRAFELTAILIYVIGAIGAFGNANILVAIWRIKPRSKSGVLVGILALADLISITFEWQNATRMITGVQVHRIQCFWMISPYLFMIKMQTTIMCAMVFDRLLALTVPLRYTKFRFHRYIVFCCIPGLISGTFFITYAAFNLENEPIVACNPPLAYGPAVANIWNIWSVTINIFTLILSVAAILAMLVRSHRIKSISGYEQKLFQNQRKLSKSCAVMTAVFLSTACVTTLMIKLSSVFDLGGEMAADIETYAVLPAVICDSQPFYVYMWCSQLYRDAFREHISMVVSCKLKVKGRVANSRPSVITVH</sequence>
<dbReference type="Proteomes" id="UP001175271">
    <property type="component" value="Unassembled WGS sequence"/>
</dbReference>
<dbReference type="AlphaFoldDB" id="A0AA39H8V7"/>
<dbReference type="SMART" id="SM01381">
    <property type="entry name" value="7TM_GPCR_Srsx"/>
    <property type="match status" value="2"/>
</dbReference>
<feature type="transmembrane region" description="Helical" evidence="5">
    <location>
        <begin position="507"/>
        <end position="529"/>
    </location>
</feature>
<evidence type="ECO:0000313" key="8">
    <source>
        <dbReference type="Proteomes" id="UP001175271"/>
    </source>
</evidence>
<feature type="transmembrane region" description="Helical" evidence="5">
    <location>
        <begin position="78"/>
        <end position="97"/>
    </location>
</feature>
<reference evidence="7" key="1">
    <citation type="submission" date="2023-06" db="EMBL/GenBank/DDBJ databases">
        <title>Genomic analysis of the entomopathogenic nematode Steinernema hermaphroditum.</title>
        <authorList>
            <person name="Schwarz E.M."/>
            <person name="Heppert J.K."/>
            <person name="Baniya A."/>
            <person name="Schwartz H.T."/>
            <person name="Tan C.-H."/>
            <person name="Antoshechkin I."/>
            <person name="Sternberg P.W."/>
            <person name="Goodrich-Blair H."/>
            <person name="Dillman A.R."/>
        </authorList>
    </citation>
    <scope>NUCLEOTIDE SEQUENCE</scope>
    <source>
        <strain evidence="7">PS9179</strain>
        <tissue evidence="7">Whole animal</tissue>
    </source>
</reference>
<dbReference type="SUPFAM" id="SSF81321">
    <property type="entry name" value="Family A G protein-coupled receptor-like"/>
    <property type="match status" value="2"/>
</dbReference>
<dbReference type="CDD" id="cd00637">
    <property type="entry name" value="7tm_classA_rhodopsin-like"/>
    <property type="match status" value="1"/>
</dbReference>
<feature type="domain" description="G-protein coupled receptors family 1 profile" evidence="6">
    <location>
        <begin position="320"/>
        <end position="519"/>
    </location>
</feature>
<accession>A0AA39H8V7</accession>
<feature type="transmembrane region" description="Helical" evidence="5">
    <location>
        <begin position="308"/>
        <end position="331"/>
    </location>
</feature>
<protein>
    <recommendedName>
        <fullName evidence="6">G-protein coupled receptors family 1 profile domain-containing protein</fullName>
    </recommendedName>
</protein>
<keyword evidence="4 5" id="KW-0472">Membrane</keyword>
<comment type="subcellular location">
    <subcellularLocation>
        <location evidence="1">Membrane</location>
    </subcellularLocation>
</comment>
<feature type="transmembrane region" description="Helical" evidence="5">
    <location>
        <begin position="416"/>
        <end position="437"/>
    </location>
</feature>
<keyword evidence="8" id="KW-1185">Reference proteome</keyword>
<evidence type="ECO:0000259" key="6">
    <source>
        <dbReference type="PROSITE" id="PS50262"/>
    </source>
</evidence>
<dbReference type="Pfam" id="PF10320">
    <property type="entry name" value="7TM_GPCR_Srsx"/>
    <property type="match status" value="2"/>
</dbReference>
<dbReference type="PROSITE" id="PS50262">
    <property type="entry name" value="G_PROTEIN_RECEP_F1_2"/>
    <property type="match status" value="2"/>
</dbReference>
<feature type="transmembrane region" description="Helical" evidence="5">
    <location>
        <begin position="207"/>
        <end position="230"/>
    </location>
</feature>
<feature type="transmembrane region" description="Helical" evidence="5">
    <location>
        <begin position="6"/>
        <end position="27"/>
    </location>
</feature>
<evidence type="ECO:0000256" key="3">
    <source>
        <dbReference type="ARBA" id="ARBA00022989"/>
    </source>
</evidence>
<dbReference type="InterPro" id="IPR047130">
    <property type="entry name" value="7TM_GPCR_Srsx_nematod"/>
</dbReference>
<comment type="caution">
    <text evidence="7">The sequence shown here is derived from an EMBL/GenBank/DDBJ whole genome shotgun (WGS) entry which is preliminary data.</text>
</comment>
<dbReference type="InterPro" id="IPR019424">
    <property type="entry name" value="7TM_GPCR_Srsx"/>
</dbReference>
<keyword evidence="2 5" id="KW-0812">Transmembrane</keyword>
<feature type="domain" description="G-protein coupled receptors family 1 profile" evidence="6">
    <location>
        <begin position="21"/>
        <end position="220"/>
    </location>
</feature>
<dbReference type="PANTHER" id="PTHR23360:SF37">
    <property type="entry name" value="G-PROTEIN COUPLED RECEPTORS FAMILY 1 PROFILE DOMAIN-CONTAINING PROTEIN"/>
    <property type="match status" value="1"/>
</dbReference>
<evidence type="ECO:0000313" key="7">
    <source>
        <dbReference type="EMBL" id="KAK0401250.1"/>
    </source>
</evidence>
<evidence type="ECO:0000256" key="4">
    <source>
        <dbReference type="ARBA" id="ARBA00023136"/>
    </source>
</evidence>
<dbReference type="PANTHER" id="PTHR23360">
    <property type="entry name" value="G-PROTEIN COUPLED RECEPTORS FAMILY 1 PROFILE DOMAIN-CONTAINING PROTEIN-RELATED"/>
    <property type="match status" value="1"/>
</dbReference>
<dbReference type="EMBL" id="JAUCMV010000004">
    <property type="protein sequence ID" value="KAK0401250.1"/>
    <property type="molecule type" value="Genomic_DNA"/>
</dbReference>
<dbReference type="GO" id="GO:0016020">
    <property type="term" value="C:membrane"/>
    <property type="evidence" value="ECO:0007669"/>
    <property type="project" value="UniProtKB-SubCell"/>
</dbReference>
<evidence type="ECO:0000256" key="2">
    <source>
        <dbReference type="ARBA" id="ARBA00022692"/>
    </source>
</evidence>
<feature type="transmembrane region" description="Helical" evidence="5">
    <location>
        <begin position="39"/>
        <end position="58"/>
    </location>
</feature>